<evidence type="ECO:0000313" key="2">
    <source>
        <dbReference type="Proteomes" id="UP001419268"/>
    </source>
</evidence>
<name>A0AAP0L948_9MAGN</name>
<accession>A0AAP0L948</accession>
<dbReference type="EMBL" id="JBBNAG010000001">
    <property type="protein sequence ID" value="KAK9166827.1"/>
    <property type="molecule type" value="Genomic_DNA"/>
</dbReference>
<comment type="caution">
    <text evidence="1">The sequence shown here is derived from an EMBL/GenBank/DDBJ whole genome shotgun (WGS) entry which is preliminary data.</text>
</comment>
<sequence length="51" mass="5728">MTKRALMADLNQWHQRVVDGASAPVEAARATQSRCWFGQHTGRTNMLLLCV</sequence>
<dbReference type="Proteomes" id="UP001419268">
    <property type="component" value="Unassembled WGS sequence"/>
</dbReference>
<keyword evidence="2" id="KW-1185">Reference proteome</keyword>
<gene>
    <name evidence="1" type="ORF">Scep_002018</name>
</gene>
<evidence type="ECO:0000313" key="1">
    <source>
        <dbReference type="EMBL" id="KAK9166827.1"/>
    </source>
</evidence>
<protein>
    <submittedName>
        <fullName evidence="1">Uncharacterized protein</fullName>
    </submittedName>
</protein>
<reference evidence="1 2" key="1">
    <citation type="submission" date="2024-01" db="EMBL/GenBank/DDBJ databases">
        <title>Genome assemblies of Stephania.</title>
        <authorList>
            <person name="Yang L."/>
        </authorList>
    </citation>
    <scope>NUCLEOTIDE SEQUENCE [LARGE SCALE GENOMIC DNA]</scope>
    <source>
        <strain evidence="1">JXDWG</strain>
        <tissue evidence="1">Leaf</tissue>
    </source>
</reference>
<proteinExistence type="predicted"/>
<dbReference type="AlphaFoldDB" id="A0AAP0L948"/>
<organism evidence="1 2">
    <name type="scientific">Stephania cephalantha</name>
    <dbReference type="NCBI Taxonomy" id="152367"/>
    <lineage>
        <taxon>Eukaryota</taxon>
        <taxon>Viridiplantae</taxon>
        <taxon>Streptophyta</taxon>
        <taxon>Embryophyta</taxon>
        <taxon>Tracheophyta</taxon>
        <taxon>Spermatophyta</taxon>
        <taxon>Magnoliopsida</taxon>
        <taxon>Ranunculales</taxon>
        <taxon>Menispermaceae</taxon>
        <taxon>Menispermoideae</taxon>
        <taxon>Cissampelideae</taxon>
        <taxon>Stephania</taxon>
    </lineage>
</organism>